<dbReference type="OrthoDB" id="5963193at2759"/>
<reference evidence="1 2" key="3">
    <citation type="journal article" date="2006" name="Nature">
        <title>Analysis of the DNA sequence and duplication history of human chromosome 15.</title>
        <authorList>
            <person name="Zody M.C."/>
            <person name="Garber M."/>
            <person name="Sharpe T."/>
            <person name="Young S.K."/>
            <person name="Rowen L."/>
            <person name="O'Neill K."/>
            <person name="Whittaker C.A."/>
            <person name="Kamal M."/>
            <person name="Chang J.L."/>
            <person name="Cuomo C.A."/>
            <person name="Dewar K."/>
            <person name="FitzGerald M.G."/>
            <person name="Kodira C.D."/>
            <person name="Madan A."/>
            <person name="Qin S."/>
            <person name="Yang X."/>
            <person name="Abbasi N."/>
            <person name="Abouelleil A."/>
            <person name="Arachchi H.M."/>
            <person name="Baradarani L."/>
            <person name="Birditt B."/>
            <person name="Bloom S."/>
            <person name="Bloom T."/>
            <person name="Borowsky M.L."/>
            <person name="Burke J."/>
            <person name="Butler J."/>
            <person name="Cook A."/>
            <person name="DeArellano K."/>
            <person name="DeCaprio D."/>
            <person name="Dorris L.III."/>
            <person name="Dors M."/>
            <person name="Eichler E.E."/>
            <person name="Engels R."/>
            <person name="Fahey J."/>
            <person name="Fleetwood P."/>
            <person name="Friedman C."/>
            <person name="Gearin G."/>
            <person name="Hall J.L."/>
            <person name="Hensley G."/>
            <person name="Johnson E."/>
            <person name="Jones C."/>
            <person name="Kamat A."/>
            <person name="Kaur A."/>
            <person name="Locke D.P."/>
            <person name="Madan A."/>
            <person name="Munson G."/>
            <person name="Jaffe D.B."/>
            <person name="Lui A."/>
            <person name="Macdonald P."/>
            <person name="Mauceli E."/>
            <person name="Naylor J.W."/>
            <person name="Nesbitt R."/>
            <person name="Nicol R."/>
            <person name="O'Leary S.B."/>
            <person name="Ratcliffe A."/>
            <person name="Rounsley S."/>
            <person name="She X."/>
            <person name="Sneddon K.M."/>
            <person name="Stewart S."/>
            <person name="Sougnez C."/>
            <person name="Stone S.M."/>
            <person name="Topham K."/>
            <person name="Vincent D."/>
            <person name="Wang S."/>
            <person name="Zimmer A.R."/>
            <person name="Birren B.W."/>
            <person name="Hood L."/>
            <person name="Lander E.S."/>
            <person name="Nusbaum C."/>
        </authorList>
    </citation>
    <scope>NUCLEOTIDE SEQUENCE [LARGE SCALE GENOMIC DNA]</scope>
</reference>
<keyword evidence="2" id="KW-1185">Reference proteome</keyword>
<dbReference type="ChiTaRS" id="SERINC4">
    <property type="organism name" value="human"/>
</dbReference>
<dbReference type="HOGENOM" id="CLU_2359095_0_0_1"/>
<proteinExistence type="predicted"/>
<dbReference type="GeneTree" id="ENSGT01030000234623"/>
<dbReference type="EMBL" id="AC018512">
    <property type="status" value="NOT_ANNOTATED_CDS"/>
    <property type="molecule type" value="Genomic_DNA"/>
</dbReference>
<accession>F8WBD8</accession>
<name>F8WBD8_HUMAN</name>
<dbReference type="Proteomes" id="UP000005640">
    <property type="component" value="Chromosome 15"/>
</dbReference>
<reference evidence="1" key="4">
    <citation type="submission" date="2025-08" db="UniProtKB">
        <authorList>
            <consortium name="Ensembl"/>
        </authorList>
    </citation>
    <scope>IDENTIFICATION</scope>
</reference>
<dbReference type="VEuPathDB" id="HostDB:ENSG00000184716"/>
<gene>
    <name evidence="1" type="primary">SERINC4</name>
</gene>
<dbReference type="Ensembl" id="ENST00000457418.5">
    <property type="protein sequence ID" value="ENSP00000402868.1"/>
    <property type="gene ID" value="ENSG00000184716.14"/>
</dbReference>
<dbReference type="Bgee" id="ENSG00000184716">
    <property type="expression patterns" value="Expressed in primordial germ cell in gonad and 58 other cell types or tissues"/>
</dbReference>
<evidence type="ECO:0000313" key="2">
    <source>
        <dbReference type="Proteomes" id="UP000005640"/>
    </source>
</evidence>
<reference evidence="1" key="5">
    <citation type="submission" date="2025-09" db="UniProtKB">
        <authorList>
            <consortium name="Ensembl"/>
        </authorList>
    </citation>
    <scope>IDENTIFICATION</scope>
</reference>
<evidence type="ECO:0000313" key="1">
    <source>
        <dbReference type="Ensembl" id="ENSP00000402868.1"/>
    </source>
</evidence>
<dbReference type="AlphaFoldDB" id="F8WBD8"/>
<reference evidence="1 2" key="2">
    <citation type="journal article" date="2004" name="Nature">
        <title>Finishing the euchromatic sequence of the human genome.</title>
        <authorList>
            <consortium name="International Human Genome Sequencing Consortium"/>
        </authorList>
    </citation>
    <scope>NUCLEOTIDE SEQUENCE [LARGE SCALE GENOMIC DNA]</scope>
</reference>
<dbReference type="UCSC" id="uc001zte.3">
    <property type="organism name" value="human"/>
</dbReference>
<protein>
    <submittedName>
        <fullName evidence="1">Serine incorporator 4</fullName>
    </submittedName>
</protein>
<sequence length="96" mass="9309">MVGAKAGPSPGTSLGLAQQHSGGSSVLVKSPFCQQVSTSLPCICSTPRCAAVGLLLVPAAATLGGPLSPHPLAAACSTSSSMWGPQQSAASCCQGQ</sequence>
<dbReference type="ExpressionAtlas" id="F8WBD8">
    <property type="expression patterns" value="baseline and differential"/>
</dbReference>
<dbReference type="HGNC" id="HGNC:32237">
    <property type="gene designation" value="SERINC4"/>
</dbReference>
<reference evidence="1 2" key="1">
    <citation type="journal article" date="2001" name="Nature">
        <title>Initial sequencing and analysis of the human genome.</title>
        <authorList>
            <consortium name="International Human Genome Sequencing Consortium"/>
            <person name="Lander E.S."/>
            <person name="Linton L.M."/>
            <person name="Birren B."/>
            <person name="Nusbaum C."/>
            <person name="Zody M.C."/>
            <person name="Baldwin J."/>
            <person name="Devon K."/>
            <person name="Dewar K."/>
            <person name="Doyle M."/>
            <person name="FitzHugh W."/>
            <person name="Funke R."/>
            <person name="Gage D."/>
            <person name="Harris K."/>
            <person name="Heaford A."/>
            <person name="Howland J."/>
            <person name="Kann L."/>
            <person name="Lehoczky J."/>
            <person name="LeVine R."/>
            <person name="McEwan P."/>
            <person name="McKernan K."/>
            <person name="Meldrim J."/>
            <person name="Mesirov J.P."/>
            <person name="Miranda C."/>
            <person name="Morris W."/>
            <person name="Naylor J."/>
            <person name="Raymond C."/>
            <person name="Rosetti M."/>
            <person name="Santos R."/>
            <person name="Sheridan A."/>
            <person name="Sougnez C."/>
            <person name="Stange-Thomann N."/>
            <person name="Stojanovic N."/>
            <person name="Subramanian A."/>
            <person name="Wyman D."/>
            <person name="Rogers J."/>
            <person name="Sulston J."/>
            <person name="Ainscough R."/>
            <person name="Beck S."/>
            <person name="Bentley D."/>
            <person name="Burton J."/>
            <person name="Clee C."/>
            <person name="Carter N."/>
            <person name="Coulson A."/>
            <person name="Deadman R."/>
            <person name="Deloukas P."/>
            <person name="Dunham A."/>
            <person name="Dunham I."/>
            <person name="Durbin R."/>
            <person name="French L."/>
            <person name="Grafham D."/>
            <person name="Gregory S."/>
            <person name="Hubbard T."/>
            <person name="Humphray S."/>
            <person name="Hunt A."/>
            <person name="Jones M."/>
            <person name="Lloyd C."/>
            <person name="McMurray A."/>
            <person name="Matthews L."/>
            <person name="Mercer S."/>
            <person name="Milne S."/>
            <person name="Mullikin J.C."/>
            <person name="Mungall A."/>
            <person name="Plumb R."/>
            <person name="Ross M."/>
            <person name="Shownkeen R."/>
            <person name="Sims S."/>
            <person name="Waterston R.H."/>
            <person name="Wilson R.K."/>
            <person name="Hillier L.W."/>
            <person name="McPherson J.D."/>
            <person name="Marra M.A."/>
            <person name="Mardis E.R."/>
            <person name="Fulton L.A."/>
            <person name="Chinwalla A.T."/>
            <person name="Pepin K.H."/>
            <person name="Gish W.R."/>
            <person name="Chissoe S.L."/>
            <person name="Wendl M.C."/>
            <person name="Delehaunty K.D."/>
            <person name="Miner T.L."/>
            <person name="Delehaunty A."/>
            <person name="Kramer J.B."/>
            <person name="Cook L.L."/>
            <person name="Fulton R.S."/>
            <person name="Johnson D.L."/>
            <person name="Minx P.J."/>
            <person name="Clifton S.W."/>
            <person name="Hawkins T."/>
            <person name="Branscomb E."/>
            <person name="Predki P."/>
            <person name="Richardson P."/>
            <person name="Wenning S."/>
            <person name="Slezak T."/>
            <person name="Doggett N."/>
            <person name="Cheng J.F."/>
            <person name="Olsen A."/>
            <person name="Lucas S."/>
            <person name="Elkin C."/>
            <person name="Uberbacher E."/>
            <person name="Frazier M."/>
            <person name="Gibbs R.A."/>
            <person name="Muzny D.M."/>
            <person name="Scherer S.E."/>
            <person name="Bouck J.B."/>
            <person name="Sodergren E.J."/>
            <person name="Worley K.C."/>
            <person name="Rives C.M."/>
            <person name="Gorrell J.H."/>
            <person name="Metzker M.L."/>
            <person name="Naylor S.L."/>
            <person name="Kucherlapati R.S."/>
            <person name="Nelson D.L."/>
            <person name="Weinstock G.M."/>
            <person name="Sakaki Y."/>
            <person name="Fujiyama A."/>
            <person name="Hattori M."/>
            <person name="Yada T."/>
            <person name="Toyoda A."/>
            <person name="Itoh T."/>
            <person name="Kawagoe C."/>
            <person name="Watanabe H."/>
            <person name="Totoki Y."/>
            <person name="Taylor T."/>
            <person name="Weissenbach J."/>
            <person name="Heilig R."/>
            <person name="Saurin W."/>
            <person name="Artiguenave F."/>
            <person name="Brottier P."/>
            <person name="Bruls T."/>
            <person name="Pelletier E."/>
            <person name="Robert C."/>
            <person name="Wincker P."/>
            <person name="Smith D.R."/>
            <person name="Doucette-Stamm L."/>
            <person name="Rubenfield M."/>
            <person name="Weinstock K."/>
            <person name="Lee H.M."/>
            <person name="Dubois J."/>
            <person name="Rosenthal A."/>
            <person name="Platzer M."/>
            <person name="Nyakatura G."/>
            <person name="Taudien S."/>
            <person name="Rump A."/>
            <person name="Yang H."/>
            <person name="Yu J."/>
            <person name="Wang J."/>
            <person name="Huang G."/>
            <person name="Gu J."/>
            <person name="Hood L."/>
            <person name="Rowen L."/>
            <person name="Madan A."/>
            <person name="Qin S."/>
            <person name="Davis R.W."/>
            <person name="Federspiel N.A."/>
            <person name="Abola A.P."/>
            <person name="Proctor M.J."/>
            <person name="Myers R.M."/>
            <person name="Schmutz J."/>
            <person name="Dickson M."/>
            <person name="Grimwood J."/>
            <person name="Cox D.R."/>
            <person name="Olson M.V."/>
            <person name="Kaul R."/>
            <person name="Raymond C."/>
            <person name="Shimizu N."/>
            <person name="Kawasaki K."/>
            <person name="Minoshima S."/>
            <person name="Evans G.A."/>
            <person name="Athanasiou M."/>
            <person name="Schultz R."/>
            <person name="Roe B.A."/>
            <person name="Chen F."/>
            <person name="Pan H."/>
            <person name="Ramser J."/>
            <person name="Lehrach H."/>
            <person name="Reinhardt R."/>
            <person name="McCombie W.R."/>
            <person name="de la Bastide M."/>
            <person name="Dedhia N."/>
            <person name="Blocker H."/>
            <person name="Hornischer K."/>
            <person name="Nordsiek G."/>
            <person name="Agarwala R."/>
            <person name="Aravind L."/>
            <person name="Bailey J.A."/>
            <person name="Bateman A."/>
            <person name="Batzoglou S."/>
            <person name="Birney E."/>
            <person name="Bork P."/>
            <person name="Brown D.G."/>
            <person name="Burge C.B."/>
            <person name="Cerutti L."/>
            <person name="Chen H.C."/>
            <person name="Church D."/>
            <person name="Clamp M."/>
            <person name="Copley R.R."/>
            <person name="Doerks T."/>
            <person name="Eddy S.R."/>
            <person name="Eichler E.E."/>
            <person name="Furey T.S."/>
            <person name="Galagan J."/>
            <person name="Gilbert J.G."/>
            <person name="Harmon C."/>
            <person name="Hayashizaki Y."/>
            <person name="Haussler D."/>
            <person name="Hermjakob H."/>
            <person name="Hokamp K."/>
            <person name="Jang W."/>
            <person name="Johnson L.S."/>
            <person name="Jones T.A."/>
            <person name="Kasif S."/>
            <person name="Kaspryzk A."/>
            <person name="Kennedy S."/>
            <person name="Kent W.J."/>
            <person name="Kitts P."/>
            <person name="Koonin E.V."/>
            <person name="Korf I."/>
            <person name="Kulp D."/>
            <person name="Lancet D."/>
            <person name="Lowe T.M."/>
            <person name="McLysaght A."/>
            <person name="Mikkelsen T."/>
            <person name="Moran J.V."/>
            <person name="Mulder N."/>
            <person name="Pollara V.J."/>
            <person name="Ponting C.P."/>
            <person name="Schuler G."/>
            <person name="Schultz J."/>
            <person name="Slater G."/>
            <person name="Smit A.F."/>
            <person name="Stupka E."/>
            <person name="Szustakowski J."/>
            <person name="Thierry-Mieg D."/>
            <person name="Thierry-Mieg J."/>
            <person name="Wagner L."/>
            <person name="Wallis J."/>
            <person name="Wheeler R."/>
            <person name="Williams A."/>
            <person name="Wolf Y.I."/>
            <person name="Wolfe K.H."/>
            <person name="Yang S.P."/>
            <person name="Yeh R.F."/>
            <person name="Collins F."/>
            <person name="Guyer M.S."/>
            <person name="Peterson J."/>
            <person name="Felsenfeld A."/>
            <person name="Wetterstrand K.A."/>
            <person name="Patrinos A."/>
            <person name="Morgan M.J."/>
            <person name="de Jong P."/>
            <person name="Catanese J.J."/>
            <person name="Osoegawa K."/>
            <person name="Shizuya H."/>
            <person name="Choi S."/>
            <person name="Chen Y.J."/>
        </authorList>
    </citation>
    <scope>NUCLEOTIDE SEQUENCE [LARGE SCALE GENOMIC DNA]</scope>
</reference>
<organism evidence="1 2">
    <name type="scientific">Homo sapiens</name>
    <name type="common">Human</name>
    <dbReference type="NCBI Taxonomy" id="9606"/>
    <lineage>
        <taxon>Eukaryota</taxon>
        <taxon>Metazoa</taxon>
        <taxon>Chordata</taxon>
        <taxon>Craniata</taxon>
        <taxon>Vertebrata</taxon>
        <taxon>Euteleostomi</taxon>
        <taxon>Mammalia</taxon>
        <taxon>Eutheria</taxon>
        <taxon>Euarchontoglires</taxon>
        <taxon>Primates</taxon>
        <taxon>Haplorrhini</taxon>
        <taxon>Catarrhini</taxon>
        <taxon>Hominidae</taxon>
        <taxon>Homo</taxon>
    </lineage>
</organism>